<proteinExistence type="predicted"/>
<feature type="domain" description="Prolyl 4-hydroxylase N-terminal" evidence="3">
    <location>
        <begin position="66"/>
        <end position="176"/>
    </location>
</feature>
<keyword evidence="2" id="KW-0732">Signal</keyword>
<dbReference type="AlphaFoldDB" id="A0A2T7Q073"/>
<organism evidence="5 6">
    <name type="scientific">Pomacea canaliculata</name>
    <name type="common">Golden apple snail</name>
    <dbReference type="NCBI Taxonomy" id="400727"/>
    <lineage>
        <taxon>Eukaryota</taxon>
        <taxon>Metazoa</taxon>
        <taxon>Spiralia</taxon>
        <taxon>Lophotrochozoa</taxon>
        <taxon>Mollusca</taxon>
        <taxon>Gastropoda</taxon>
        <taxon>Caenogastropoda</taxon>
        <taxon>Architaenioglossa</taxon>
        <taxon>Ampullarioidea</taxon>
        <taxon>Ampullariidae</taxon>
        <taxon>Pomacea</taxon>
    </lineage>
</organism>
<dbReference type="GO" id="GO:0005783">
    <property type="term" value="C:endoplasmic reticulum"/>
    <property type="evidence" value="ECO:0007669"/>
    <property type="project" value="InterPro"/>
</dbReference>
<name>A0A2T7Q073_POMCA</name>
<protein>
    <submittedName>
        <fullName evidence="5">Uncharacterized protein</fullName>
    </submittedName>
</protein>
<keyword evidence="6" id="KW-1185">Reference proteome</keyword>
<dbReference type="SUPFAM" id="SSF48452">
    <property type="entry name" value="TPR-like"/>
    <property type="match status" value="1"/>
</dbReference>
<dbReference type="GO" id="GO:0004656">
    <property type="term" value="F:procollagen-proline 4-dioxygenase activity"/>
    <property type="evidence" value="ECO:0007669"/>
    <property type="project" value="InterPro"/>
</dbReference>
<dbReference type="STRING" id="400727.A0A2T7Q073"/>
<evidence type="ECO:0000313" key="6">
    <source>
        <dbReference type="Proteomes" id="UP000245119"/>
    </source>
</evidence>
<dbReference type="Gene3D" id="1.25.40.10">
    <property type="entry name" value="Tetratricopeptide repeat domain"/>
    <property type="match status" value="1"/>
</dbReference>
<gene>
    <name evidence="5" type="ORF">C0Q70_01697</name>
</gene>
<dbReference type="OrthoDB" id="6102055at2759"/>
<feature type="domain" description="Prolyl 4-hydroxylase peptide-substrate-binding" evidence="4">
    <location>
        <begin position="187"/>
        <end position="270"/>
    </location>
</feature>
<dbReference type="Pfam" id="PF23558">
    <property type="entry name" value="TPR_P4H"/>
    <property type="match status" value="1"/>
</dbReference>
<accession>A0A2T7Q073</accession>
<dbReference type="InterPro" id="IPR019734">
    <property type="entry name" value="TPR_rpt"/>
</dbReference>
<reference evidence="5 6" key="1">
    <citation type="submission" date="2018-04" db="EMBL/GenBank/DDBJ databases">
        <title>The genome of golden apple snail Pomacea canaliculata provides insight into stress tolerance and invasive adaptation.</title>
        <authorList>
            <person name="Liu C."/>
            <person name="Liu B."/>
            <person name="Ren Y."/>
            <person name="Zhang Y."/>
            <person name="Wang H."/>
            <person name="Li S."/>
            <person name="Jiang F."/>
            <person name="Yin L."/>
            <person name="Zhang G."/>
            <person name="Qian W."/>
            <person name="Fan W."/>
        </authorList>
    </citation>
    <scope>NUCLEOTIDE SEQUENCE [LARGE SCALE GENOMIC DNA]</scope>
    <source>
        <strain evidence="5">SZHN2017</strain>
        <tissue evidence="5">Muscle</tissue>
    </source>
</reference>
<dbReference type="InterPro" id="IPR013547">
    <property type="entry name" value="P4H_N"/>
</dbReference>
<dbReference type="PROSITE" id="PS50005">
    <property type="entry name" value="TPR"/>
    <property type="match status" value="1"/>
</dbReference>
<dbReference type="InterPro" id="IPR011990">
    <property type="entry name" value="TPR-like_helical_dom_sf"/>
</dbReference>
<feature type="signal peptide" evidence="2">
    <location>
        <begin position="1"/>
        <end position="23"/>
    </location>
</feature>
<dbReference type="EMBL" id="PZQS01000001">
    <property type="protein sequence ID" value="PVD39069.1"/>
    <property type="molecule type" value="Genomic_DNA"/>
</dbReference>
<dbReference type="Proteomes" id="UP000245119">
    <property type="component" value="Linkage Group LG1"/>
</dbReference>
<feature type="repeat" description="TPR" evidence="1">
    <location>
        <begin position="231"/>
        <end position="264"/>
    </location>
</feature>
<dbReference type="Pfam" id="PF08336">
    <property type="entry name" value="P4Ha_N"/>
    <property type="match status" value="1"/>
</dbReference>
<evidence type="ECO:0000256" key="1">
    <source>
        <dbReference type="PROSITE-ProRule" id="PRU00339"/>
    </source>
</evidence>
<evidence type="ECO:0000259" key="3">
    <source>
        <dbReference type="Pfam" id="PF08336"/>
    </source>
</evidence>
<evidence type="ECO:0000313" key="5">
    <source>
        <dbReference type="EMBL" id="PVD39069.1"/>
    </source>
</evidence>
<dbReference type="InterPro" id="IPR059068">
    <property type="entry name" value="TPR_P4H"/>
</dbReference>
<evidence type="ECO:0000256" key="2">
    <source>
        <dbReference type="SAM" id="SignalP"/>
    </source>
</evidence>
<evidence type="ECO:0000259" key="4">
    <source>
        <dbReference type="Pfam" id="PF23558"/>
    </source>
</evidence>
<comment type="caution">
    <text evidence="5">The sequence shown here is derived from an EMBL/GenBank/DDBJ whole genome shotgun (WGS) entry which is preliminary data.</text>
</comment>
<sequence length="391" mass="44284">MKGWSLVAMKVVGLVLLVSLTDGHSFTSYANLLKLYYMEEEALSNADVLLREEFFHHGNVAATDGAHNLTALRQLVNETKQIHAAVGTNIEKYLSHPVNVFGLTKRLLQRWRLAIKTIRKSKPCREWHIPHILARLANIEDNLPTEEDFESVAYSLLLIQHTQGLRTADLLAGRIGGHLAADRISLQDQFQVAKMAVDRDDYYYAAQWLKNMETSGRLAQLRKDEHGFNATNVLGMLASAYFRINMVPEALRATDELLKSDPDNVVGRSNKKNRNTCRLVRSEGVLWYHKVEILRKKPPILVFHDVFSSQLMREFVVMAKEEYERLSLDTEFKTPEFTLALSRLATTQQRLQLGKVRSTLVKLPFTVTYPFKAGESEVGFSGGWLAGELGG</sequence>
<feature type="chain" id="PRO_5015767537" evidence="2">
    <location>
        <begin position="24"/>
        <end position="391"/>
    </location>
</feature>
<keyword evidence="1" id="KW-0802">TPR repeat</keyword>
<dbReference type="Gene3D" id="6.10.140.1460">
    <property type="match status" value="1"/>
</dbReference>